<reference evidence="9 10" key="1">
    <citation type="journal article" date="2018" name="Nat. Ecol. Evol.">
        <title>Shark genomes provide insights into elasmobranch evolution and the origin of vertebrates.</title>
        <authorList>
            <person name="Hara Y"/>
            <person name="Yamaguchi K"/>
            <person name="Onimaru K"/>
            <person name="Kadota M"/>
            <person name="Koyanagi M"/>
            <person name="Keeley SD"/>
            <person name="Tatsumi K"/>
            <person name="Tanaka K"/>
            <person name="Motone F"/>
            <person name="Kageyama Y"/>
            <person name="Nozu R"/>
            <person name="Adachi N"/>
            <person name="Nishimura O"/>
            <person name="Nakagawa R"/>
            <person name="Tanegashima C"/>
            <person name="Kiyatake I"/>
            <person name="Matsumoto R"/>
            <person name="Murakumo K"/>
            <person name="Nishida K"/>
            <person name="Terakita A"/>
            <person name="Kuratani S"/>
            <person name="Sato K"/>
            <person name="Hyodo S Kuraku.S."/>
        </authorList>
    </citation>
    <scope>NUCLEOTIDE SEQUENCE [LARGE SCALE GENOMIC DNA]</scope>
</reference>
<comment type="function">
    <text evidence="6">Inhibits the activity of dimeric NF-kappa-B/REL complexes by trapping REL (RELA/p65 and NFKB1/p50) dimers in the cytoplasm by masking their nuclear localization signals. On cellular stimulation by immune and pro-inflammatory responses, becomes phosphorylated promoting ubiquitination and degradation, enabling the dimeric RELA to translocate to the nucleus and activate transcription.</text>
</comment>
<evidence type="ECO:0000256" key="3">
    <source>
        <dbReference type="ARBA" id="ARBA00038439"/>
    </source>
</evidence>
<dbReference type="OrthoDB" id="20727at2759"/>
<evidence type="ECO:0000256" key="5">
    <source>
        <dbReference type="ARBA" id="ARBA00041987"/>
    </source>
</evidence>
<protein>
    <recommendedName>
        <fullName evidence="4">NF-kappa-B inhibitor alpha</fullName>
    </recommendedName>
    <alternativeName>
        <fullName evidence="5">I-kappa-B-alpha</fullName>
    </alternativeName>
</protein>
<feature type="repeat" description="ANK" evidence="7">
    <location>
        <begin position="180"/>
        <end position="212"/>
    </location>
</feature>
<feature type="compositionally biased region" description="Low complexity" evidence="8">
    <location>
        <begin position="1"/>
        <end position="16"/>
    </location>
</feature>
<evidence type="ECO:0000313" key="10">
    <source>
        <dbReference type="Proteomes" id="UP000288216"/>
    </source>
</evidence>
<dbReference type="OMA" id="REGWRDC"/>
<evidence type="ECO:0000256" key="7">
    <source>
        <dbReference type="PROSITE-ProRule" id="PRU00023"/>
    </source>
</evidence>
<dbReference type="Pfam" id="PF12796">
    <property type="entry name" value="Ank_2"/>
    <property type="match status" value="2"/>
</dbReference>
<feature type="compositionally biased region" description="Acidic residues" evidence="8">
    <location>
        <begin position="358"/>
        <end position="370"/>
    </location>
</feature>
<evidence type="ECO:0000256" key="4">
    <source>
        <dbReference type="ARBA" id="ARBA00041123"/>
    </source>
</evidence>
<dbReference type="STRING" id="75743.A0A401NP46"/>
<keyword evidence="10" id="KW-1185">Reference proteome</keyword>
<dbReference type="PANTHER" id="PTHR46680:SF1">
    <property type="entry name" value="NF-KAPPA-B INHIBITOR ALPHA"/>
    <property type="match status" value="1"/>
</dbReference>
<dbReference type="InterPro" id="IPR036770">
    <property type="entry name" value="Ankyrin_rpt-contain_sf"/>
</dbReference>
<feature type="region of interest" description="Disordered" evidence="8">
    <location>
        <begin position="350"/>
        <end position="373"/>
    </location>
</feature>
<evidence type="ECO:0000313" key="9">
    <source>
        <dbReference type="EMBL" id="GCB62655.1"/>
    </source>
</evidence>
<accession>A0A401NP46</accession>
<sequence>MDVEQQQQQLSGLGSRRPPRPGTGKVAAPWAGKANPESHGGQQHPEVEGDDFYDSGIGSLSELQVRQFDELGGVDQVAANCGRGQGGAAGRMAKGAEPDVCPSTQQRVESGIGQITQGIEKVELGDAPDWVVTLKEVLSYCTEDLDSMLHLSIIHEEVNFFNKLLHCTKGTEYLNLQNNLYQTALHLAVIIGRVDLVEKLVAAGADLLLQEKYGNTALHLACKRKATGCIQALLCPYSCDPRHPILFDPSQVRQQLDCYNYDGFTPLHEAVLLNDFQIVAYLLTFEFDLNAKEMHAGRTALHLAVEEQNQQIVKLLLDKRADVHAETYSGYTPIYLAMYRPDSGIIQMLRDSGSSEPFTDEDSNEGTDEDGMNRYDDLVLRGCI</sequence>
<evidence type="ECO:0000256" key="6">
    <source>
        <dbReference type="ARBA" id="ARBA00045368"/>
    </source>
</evidence>
<evidence type="ECO:0000256" key="2">
    <source>
        <dbReference type="ARBA" id="ARBA00023043"/>
    </source>
</evidence>
<keyword evidence="1" id="KW-0677">Repeat</keyword>
<dbReference type="GO" id="GO:0051059">
    <property type="term" value="F:NF-kappaB binding"/>
    <property type="evidence" value="ECO:0007669"/>
    <property type="project" value="TreeGrafter"/>
</dbReference>
<dbReference type="PROSITE" id="PS50088">
    <property type="entry name" value="ANK_REPEAT"/>
    <property type="match status" value="3"/>
</dbReference>
<comment type="similarity">
    <text evidence="3">Belongs to the NF-kappa-B inhibitor family.</text>
</comment>
<comment type="caution">
    <text evidence="9">The sequence shown here is derived from an EMBL/GenBank/DDBJ whole genome shotgun (WGS) entry which is preliminary data.</text>
</comment>
<evidence type="ECO:0000256" key="1">
    <source>
        <dbReference type="ARBA" id="ARBA00022737"/>
    </source>
</evidence>
<dbReference type="SUPFAM" id="SSF48403">
    <property type="entry name" value="Ankyrin repeat"/>
    <property type="match status" value="1"/>
</dbReference>
<feature type="repeat" description="ANK" evidence="7">
    <location>
        <begin position="262"/>
        <end position="294"/>
    </location>
</feature>
<dbReference type="AlphaFoldDB" id="A0A401NP46"/>
<dbReference type="GO" id="GO:0034142">
    <property type="term" value="P:toll-like receptor 4 signaling pathway"/>
    <property type="evidence" value="ECO:0007669"/>
    <property type="project" value="TreeGrafter"/>
</dbReference>
<feature type="region of interest" description="Disordered" evidence="8">
    <location>
        <begin position="1"/>
        <end position="55"/>
    </location>
</feature>
<keyword evidence="2 7" id="KW-0040">ANK repeat</keyword>
<dbReference type="PROSITE" id="PS50297">
    <property type="entry name" value="ANK_REP_REGION"/>
    <property type="match status" value="3"/>
</dbReference>
<dbReference type="SMART" id="SM00248">
    <property type="entry name" value="ANK"/>
    <property type="match status" value="5"/>
</dbReference>
<dbReference type="InterPro" id="IPR002110">
    <property type="entry name" value="Ankyrin_rpt"/>
</dbReference>
<dbReference type="GO" id="GO:0005829">
    <property type="term" value="C:cytosol"/>
    <property type="evidence" value="ECO:0007669"/>
    <property type="project" value="TreeGrafter"/>
</dbReference>
<organism evidence="9 10">
    <name type="scientific">Scyliorhinus torazame</name>
    <name type="common">Cloudy catshark</name>
    <name type="synonym">Catulus torazame</name>
    <dbReference type="NCBI Taxonomy" id="75743"/>
    <lineage>
        <taxon>Eukaryota</taxon>
        <taxon>Metazoa</taxon>
        <taxon>Chordata</taxon>
        <taxon>Craniata</taxon>
        <taxon>Vertebrata</taxon>
        <taxon>Chondrichthyes</taxon>
        <taxon>Elasmobranchii</taxon>
        <taxon>Galeomorphii</taxon>
        <taxon>Galeoidea</taxon>
        <taxon>Carcharhiniformes</taxon>
        <taxon>Scyliorhinidae</taxon>
        <taxon>Scyliorhinus</taxon>
    </lineage>
</organism>
<feature type="repeat" description="ANK" evidence="7">
    <location>
        <begin position="296"/>
        <end position="328"/>
    </location>
</feature>
<dbReference type="Gene3D" id="1.25.40.20">
    <property type="entry name" value="Ankyrin repeat-containing domain"/>
    <property type="match status" value="1"/>
</dbReference>
<dbReference type="GO" id="GO:0071356">
    <property type="term" value="P:cellular response to tumor necrosis factor"/>
    <property type="evidence" value="ECO:0007669"/>
    <property type="project" value="TreeGrafter"/>
</dbReference>
<proteinExistence type="inferred from homology"/>
<evidence type="ECO:0000256" key="8">
    <source>
        <dbReference type="SAM" id="MobiDB-lite"/>
    </source>
</evidence>
<dbReference type="PANTHER" id="PTHR46680">
    <property type="entry name" value="NF-KAPPA-B INHIBITOR ALPHA"/>
    <property type="match status" value="1"/>
</dbReference>
<gene>
    <name evidence="9" type="ORF">scyTo_0014522</name>
</gene>
<name>A0A401NP46_SCYTO</name>
<dbReference type="InterPro" id="IPR051070">
    <property type="entry name" value="NF-kappa-B_inhibitor"/>
</dbReference>
<dbReference type="EMBL" id="BFAA01007822">
    <property type="protein sequence ID" value="GCB62655.1"/>
    <property type="molecule type" value="Genomic_DNA"/>
</dbReference>
<dbReference type="Proteomes" id="UP000288216">
    <property type="component" value="Unassembled WGS sequence"/>
</dbReference>